<reference evidence="1" key="1">
    <citation type="submission" date="2021-06" db="EMBL/GenBank/DDBJ databases">
        <authorList>
            <person name="Hodson N. C."/>
            <person name="Mongue J. A."/>
            <person name="Jaron S. K."/>
        </authorList>
    </citation>
    <scope>NUCLEOTIDE SEQUENCE</scope>
</reference>
<name>A0A8J2KSQ2_9HEXA</name>
<protein>
    <submittedName>
        <fullName evidence="1">Uncharacterized protein</fullName>
    </submittedName>
</protein>
<dbReference type="Proteomes" id="UP000708208">
    <property type="component" value="Unassembled WGS sequence"/>
</dbReference>
<organism evidence="1 2">
    <name type="scientific">Allacma fusca</name>
    <dbReference type="NCBI Taxonomy" id="39272"/>
    <lineage>
        <taxon>Eukaryota</taxon>
        <taxon>Metazoa</taxon>
        <taxon>Ecdysozoa</taxon>
        <taxon>Arthropoda</taxon>
        <taxon>Hexapoda</taxon>
        <taxon>Collembola</taxon>
        <taxon>Symphypleona</taxon>
        <taxon>Sminthuridae</taxon>
        <taxon>Allacma</taxon>
    </lineage>
</organism>
<gene>
    <name evidence="1" type="ORF">AFUS01_LOCUS29316</name>
</gene>
<comment type="caution">
    <text evidence="1">The sequence shown here is derived from an EMBL/GenBank/DDBJ whole genome shotgun (WGS) entry which is preliminary data.</text>
</comment>
<dbReference type="AlphaFoldDB" id="A0A8J2KSQ2"/>
<proteinExistence type="predicted"/>
<dbReference type="EMBL" id="CAJVCH010431765">
    <property type="protein sequence ID" value="CAG7818837.1"/>
    <property type="molecule type" value="Genomic_DNA"/>
</dbReference>
<evidence type="ECO:0000313" key="1">
    <source>
        <dbReference type="EMBL" id="CAG7818837.1"/>
    </source>
</evidence>
<sequence length="72" mass="8251">MLHEGLSAWRKKFCAVIPYRQSPLYLSDNKKISNTPFMVAVAGVYREMYCGENIIPAQIVWLSKTPLVPIYC</sequence>
<keyword evidence="2" id="KW-1185">Reference proteome</keyword>
<accession>A0A8J2KSQ2</accession>
<evidence type="ECO:0000313" key="2">
    <source>
        <dbReference type="Proteomes" id="UP000708208"/>
    </source>
</evidence>